<protein>
    <submittedName>
        <fullName evidence="3">Uncharacterized protein</fullName>
    </submittedName>
</protein>
<evidence type="ECO:0000313" key="4">
    <source>
        <dbReference type="Proteomes" id="UP000076858"/>
    </source>
</evidence>
<organism evidence="3 4">
    <name type="scientific">Daphnia magna</name>
    <dbReference type="NCBI Taxonomy" id="35525"/>
    <lineage>
        <taxon>Eukaryota</taxon>
        <taxon>Metazoa</taxon>
        <taxon>Ecdysozoa</taxon>
        <taxon>Arthropoda</taxon>
        <taxon>Crustacea</taxon>
        <taxon>Branchiopoda</taxon>
        <taxon>Diplostraca</taxon>
        <taxon>Cladocera</taxon>
        <taxon>Anomopoda</taxon>
        <taxon>Daphniidae</taxon>
        <taxon>Daphnia</taxon>
    </lineage>
</organism>
<dbReference type="EMBL" id="LRGB01012791">
    <property type="protein sequence ID" value="KZR99740.1"/>
    <property type="molecule type" value="Genomic_DNA"/>
</dbReference>
<gene>
    <name evidence="3" type="ORF">APZ42_004283</name>
</gene>
<dbReference type="Proteomes" id="UP000076858">
    <property type="component" value="Unassembled WGS sequence"/>
</dbReference>
<dbReference type="AlphaFoldDB" id="A0A162C0Z7"/>
<comment type="caution">
    <text evidence="3">The sequence shown here is derived from an EMBL/GenBank/DDBJ whole genome shotgun (WGS) entry which is preliminary data.</text>
</comment>
<evidence type="ECO:0000313" key="3">
    <source>
        <dbReference type="EMBL" id="KZR99740.1"/>
    </source>
</evidence>
<feature type="region of interest" description="Disordered" evidence="2">
    <location>
        <begin position="62"/>
        <end position="107"/>
    </location>
</feature>
<feature type="non-terminal residue" evidence="3">
    <location>
        <position position="227"/>
    </location>
</feature>
<keyword evidence="1" id="KW-0175">Coiled coil</keyword>
<accession>A0A162C0Z7</accession>
<name>A0A162C0Z7_9CRUS</name>
<reference evidence="3 4" key="1">
    <citation type="submission" date="2016-03" db="EMBL/GenBank/DDBJ databases">
        <title>EvidentialGene: Evidence-directed Construction of Genes on Genomes.</title>
        <authorList>
            <person name="Gilbert D.G."/>
            <person name="Choi J.-H."/>
            <person name="Mockaitis K."/>
            <person name="Colbourne J."/>
            <person name="Pfrender M."/>
        </authorList>
    </citation>
    <scope>NUCLEOTIDE SEQUENCE [LARGE SCALE GENOMIC DNA]</scope>
    <source>
        <strain evidence="3 4">Xinb3</strain>
        <tissue evidence="3">Complete organism</tissue>
    </source>
</reference>
<evidence type="ECO:0000256" key="2">
    <source>
        <dbReference type="SAM" id="MobiDB-lite"/>
    </source>
</evidence>
<sequence length="227" mass="25409">MATLITRLSNLGDEKTALSIELTEDAHPRTSTQINPMFESATIIFFAECVADVLAHKEKIDAGQTARKTAPSAKDTEDSSADEAIFPQSKRTRRRPSPGTSDDERSFDDMFAELSSSYSENDHDGQPMVSPIEGIEGRGDHSLRDANAFEVGQLKIELNEYKLKCKQLKKDVKNKEVEETRLKEEVKRISDLLYMDPGQQLAALVIRKNLHTLSGILFFSLTISQNF</sequence>
<keyword evidence="4" id="KW-1185">Reference proteome</keyword>
<evidence type="ECO:0000256" key="1">
    <source>
        <dbReference type="SAM" id="Coils"/>
    </source>
</evidence>
<proteinExistence type="predicted"/>
<feature type="coiled-coil region" evidence="1">
    <location>
        <begin position="151"/>
        <end position="185"/>
    </location>
</feature>